<dbReference type="AlphaFoldDB" id="A0A4R6G729"/>
<reference evidence="1 2" key="1">
    <citation type="submission" date="2019-03" db="EMBL/GenBank/DDBJ databases">
        <title>Genomic Encyclopedia of Type Strains, Phase IV (KMG-IV): sequencing the most valuable type-strain genomes for metagenomic binning, comparative biology and taxonomic classification.</title>
        <authorList>
            <person name="Goeker M."/>
        </authorList>
    </citation>
    <scope>NUCLEOTIDE SEQUENCE [LARGE SCALE GENOMIC DNA]</scope>
    <source>
        <strain evidence="1 2">DSM 18555</strain>
    </source>
</reference>
<evidence type="ECO:0000313" key="1">
    <source>
        <dbReference type="EMBL" id="TDN89534.1"/>
    </source>
</evidence>
<keyword evidence="2" id="KW-1185">Reference proteome</keyword>
<sequence length="65" mass="7232">MKSINSSNQMVVAQPQIMSSKGVRNNEISDVEFTYVHVAKMHILFSKLSSGIEIYVSMDSLAVIK</sequence>
<accession>A0A4R6G729</accession>
<comment type="caution">
    <text evidence="1">The sequence shown here is derived from an EMBL/GenBank/DDBJ whole genome shotgun (WGS) entry which is preliminary data.</text>
</comment>
<gene>
    <name evidence="1" type="ORF">EV677_1591</name>
</gene>
<protein>
    <submittedName>
        <fullName evidence="1">Uncharacterized protein</fullName>
    </submittedName>
</protein>
<dbReference type="EMBL" id="SNWF01000005">
    <property type="protein sequence ID" value="TDN89534.1"/>
    <property type="molecule type" value="Genomic_DNA"/>
</dbReference>
<name>A0A4R6G729_9BURK</name>
<proteinExistence type="predicted"/>
<organism evidence="1 2">
    <name type="scientific">Herminiimonas fonticola</name>
    <dbReference type="NCBI Taxonomy" id="303380"/>
    <lineage>
        <taxon>Bacteria</taxon>
        <taxon>Pseudomonadati</taxon>
        <taxon>Pseudomonadota</taxon>
        <taxon>Betaproteobacteria</taxon>
        <taxon>Burkholderiales</taxon>
        <taxon>Oxalobacteraceae</taxon>
        <taxon>Herminiimonas</taxon>
    </lineage>
</organism>
<evidence type="ECO:0000313" key="2">
    <source>
        <dbReference type="Proteomes" id="UP000294737"/>
    </source>
</evidence>
<dbReference type="Proteomes" id="UP000294737">
    <property type="component" value="Unassembled WGS sequence"/>
</dbReference>